<dbReference type="GeneID" id="28250377"/>
<evidence type="ECO:0000313" key="3">
    <source>
        <dbReference type="Proteomes" id="UP000013243"/>
    </source>
</evidence>
<protein>
    <submittedName>
        <fullName evidence="2">Uncharacterized protein</fullName>
    </submittedName>
</protein>
<gene>
    <name evidence="2" type="ORF">K529_011055</name>
</gene>
<name>A0A1B1A3X6_9RHOB</name>
<feature type="chain" id="PRO_5008518363" evidence="1">
    <location>
        <begin position="22"/>
        <end position="162"/>
    </location>
</feature>
<evidence type="ECO:0000313" key="2">
    <source>
        <dbReference type="EMBL" id="ANP41304.1"/>
    </source>
</evidence>
<keyword evidence="1" id="KW-0732">Signal</keyword>
<dbReference type="Pfam" id="PF06191">
    <property type="entry name" value="DUF995"/>
    <property type="match status" value="1"/>
</dbReference>
<reference evidence="2 3" key="1">
    <citation type="journal article" date="2016" name="ISME J.">
        <title>Global occurrence and heterogeneity of the Roseobacter-clade species Ruegeria mobilis.</title>
        <authorList>
            <person name="Sonnenschein E."/>
            <person name="Gram L."/>
        </authorList>
    </citation>
    <scope>NUCLEOTIDE SEQUENCE [LARGE SCALE GENOMIC DNA]</scope>
    <source>
        <strain evidence="2 3">F1926</strain>
    </source>
</reference>
<organism evidence="2 3">
    <name type="scientific">Tritonibacter mobilis F1926</name>
    <dbReference type="NCBI Taxonomy" id="1265309"/>
    <lineage>
        <taxon>Bacteria</taxon>
        <taxon>Pseudomonadati</taxon>
        <taxon>Pseudomonadota</taxon>
        <taxon>Alphaproteobacteria</taxon>
        <taxon>Rhodobacterales</taxon>
        <taxon>Paracoccaceae</taxon>
        <taxon>Tritonibacter</taxon>
    </lineage>
</organism>
<sequence>MVPTIKTLLSISLVASLPVAAAADPKPRNARPAPAGKVIATYSGKTDIWGQDCQGGIYFSPNNQARAWCSEQSENMAAGTWSVSADGTLCQDLTWFYPDGSGAGSSSSEPLCIQHVVNGWGVMYRSWPGDSEWWPVTSSNSSFKRGYVFQSDVNAAKNKLGL</sequence>
<dbReference type="OrthoDB" id="7865570at2"/>
<dbReference type="RefSeq" id="WP_005619765.1">
    <property type="nucleotide sequence ID" value="NZ_CP015230.1"/>
</dbReference>
<feature type="signal peptide" evidence="1">
    <location>
        <begin position="1"/>
        <end position="21"/>
    </location>
</feature>
<dbReference type="KEGG" id="rmb:K529_011055"/>
<dbReference type="Proteomes" id="UP000013243">
    <property type="component" value="Chromosome"/>
</dbReference>
<evidence type="ECO:0000256" key="1">
    <source>
        <dbReference type="SAM" id="SignalP"/>
    </source>
</evidence>
<dbReference type="AlphaFoldDB" id="A0A1B1A3X6"/>
<accession>A0A1B1A3X6</accession>
<proteinExistence type="predicted"/>
<dbReference type="InterPro" id="IPR009337">
    <property type="entry name" value="DUF995"/>
</dbReference>
<dbReference type="EMBL" id="CP015230">
    <property type="protein sequence ID" value="ANP41304.1"/>
    <property type="molecule type" value="Genomic_DNA"/>
</dbReference>